<name>A0A840MQT9_9PROT</name>
<dbReference type="Proteomes" id="UP000575898">
    <property type="component" value="Unassembled WGS sequence"/>
</dbReference>
<dbReference type="SUPFAM" id="SSF160719">
    <property type="entry name" value="gpW/gp25-like"/>
    <property type="match status" value="1"/>
</dbReference>
<dbReference type="InterPro" id="IPR007048">
    <property type="entry name" value="IraD/Gp25-like"/>
</dbReference>
<evidence type="ECO:0000313" key="2">
    <source>
        <dbReference type="EMBL" id="MBB5019142.1"/>
    </source>
</evidence>
<sequence>MTRSATLGQGIGLPWQPDGNGRLPVVAGPEKVRQSMAIILDTEPGERVMLPTFGCGLRRFLMQPNTTSTRALMQREIELALRTWEPRIAVDRVEVLPGDEPALVMIRIAYTHLRDGRPDNLVYPFYLEGTQ</sequence>
<feature type="domain" description="IraD/Gp25-like" evidence="1">
    <location>
        <begin position="29"/>
        <end position="112"/>
    </location>
</feature>
<dbReference type="RefSeq" id="WP_184039486.1">
    <property type="nucleotide sequence ID" value="NZ_JACHHY010000014.1"/>
</dbReference>
<reference evidence="2 3" key="1">
    <citation type="submission" date="2020-08" db="EMBL/GenBank/DDBJ databases">
        <title>Genomic Encyclopedia of Type Strains, Phase IV (KMG-IV): sequencing the most valuable type-strain genomes for metagenomic binning, comparative biology and taxonomic classification.</title>
        <authorList>
            <person name="Goeker M."/>
        </authorList>
    </citation>
    <scope>NUCLEOTIDE SEQUENCE [LARGE SCALE GENOMIC DNA]</scope>
    <source>
        <strain evidence="2 3">DSM 27165</strain>
    </source>
</reference>
<evidence type="ECO:0000259" key="1">
    <source>
        <dbReference type="Pfam" id="PF04965"/>
    </source>
</evidence>
<organism evidence="2 3">
    <name type="scientific">Chitinivorax tropicus</name>
    <dbReference type="NCBI Taxonomy" id="714531"/>
    <lineage>
        <taxon>Bacteria</taxon>
        <taxon>Pseudomonadati</taxon>
        <taxon>Pseudomonadota</taxon>
        <taxon>Betaproteobacteria</taxon>
        <taxon>Chitinivorax</taxon>
    </lineage>
</organism>
<dbReference type="Gene3D" id="3.10.450.40">
    <property type="match status" value="1"/>
</dbReference>
<proteinExistence type="predicted"/>
<keyword evidence="3" id="KW-1185">Reference proteome</keyword>
<dbReference type="Pfam" id="PF04965">
    <property type="entry name" value="GPW_gp25"/>
    <property type="match status" value="1"/>
</dbReference>
<dbReference type="AlphaFoldDB" id="A0A840MQT9"/>
<comment type="caution">
    <text evidence="2">The sequence shown here is derived from an EMBL/GenBank/DDBJ whole genome shotgun (WGS) entry which is preliminary data.</text>
</comment>
<accession>A0A840MQT9</accession>
<dbReference type="EMBL" id="JACHHY010000014">
    <property type="protein sequence ID" value="MBB5019142.1"/>
    <property type="molecule type" value="Genomic_DNA"/>
</dbReference>
<gene>
    <name evidence="2" type="ORF">HNQ59_002440</name>
</gene>
<evidence type="ECO:0000313" key="3">
    <source>
        <dbReference type="Proteomes" id="UP000575898"/>
    </source>
</evidence>
<protein>
    <recommendedName>
        <fullName evidence="1">IraD/Gp25-like domain-containing protein</fullName>
    </recommendedName>
</protein>